<proteinExistence type="predicted"/>
<gene>
    <name evidence="1" type="ORF">MKW94_015172</name>
</gene>
<name>A0AA41VTK2_PAPNU</name>
<keyword evidence="2" id="KW-1185">Reference proteome</keyword>
<dbReference type="Proteomes" id="UP001177140">
    <property type="component" value="Unassembled WGS sequence"/>
</dbReference>
<evidence type="ECO:0000313" key="2">
    <source>
        <dbReference type="Proteomes" id="UP001177140"/>
    </source>
</evidence>
<comment type="caution">
    <text evidence="1">The sequence shown here is derived from an EMBL/GenBank/DDBJ whole genome shotgun (WGS) entry which is preliminary data.</text>
</comment>
<accession>A0AA41VTK2</accession>
<reference evidence="1" key="1">
    <citation type="submission" date="2022-03" db="EMBL/GenBank/DDBJ databases">
        <title>A functionally conserved STORR gene fusion in Papaver species that diverged 16.8 million years ago.</title>
        <authorList>
            <person name="Catania T."/>
        </authorList>
    </citation>
    <scope>NUCLEOTIDE SEQUENCE</scope>
    <source>
        <strain evidence="1">S-191538</strain>
    </source>
</reference>
<sequence length="113" mass="12495">MCISKSQLNLELRHFKATYPARYWNVNAISAATSSSSTVRYPYPTISVAGCDCVSANANAFTTGRFQPNAAAGVRSLHAVSSPTAARHDTSGFRLEFSPQFIQQNYQTYWAFF</sequence>
<organism evidence="1 2">
    <name type="scientific">Papaver nudicaule</name>
    <name type="common">Iceland poppy</name>
    <dbReference type="NCBI Taxonomy" id="74823"/>
    <lineage>
        <taxon>Eukaryota</taxon>
        <taxon>Viridiplantae</taxon>
        <taxon>Streptophyta</taxon>
        <taxon>Embryophyta</taxon>
        <taxon>Tracheophyta</taxon>
        <taxon>Spermatophyta</taxon>
        <taxon>Magnoliopsida</taxon>
        <taxon>Ranunculales</taxon>
        <taxon>Papaveraceae</taxon>
        <taxon>Papaveroideae</taxon>
        <taxon>Papaver</taxon>
    </lineage>
</organism>
<dbReference type="AlphaFoldDB" id="A0AA41VTK2"/>
<evidence type="ECO:0000313" key="1">
    <source>
        <dbReference type="EMBL" id="MCL7047162.1"/>
    </source>
</evidence>
<protein>
    <submittedName>
        <fullName evidence="1">Uncharacterized protein</fullName>
    </submittedName>
</protein>
<dbReference type="EMBL" id="JAJJMA010290063">
    <property type="protein sequence ID" value="MCL7047162.1"/>
    <property type="molecule type" value="Genomic_DNA"/>
</dbReference>